<dbReference type="Pfam" id="PF09768">
    <property type="entry name" value="Peptidase_M76"/>
    <property type="match status" value="1"/>
</dbReference>
<dbReference type="EMBL" id="KQ483794">
    <property type="protein sequence ID" value="KYP41102.1"/>
    <property type="molecule type" value="Genomic_DNA"/>
</dbReference>
<dbReference type="GO" id="GO:0034982">
    <property type="term" value="P:mitochondrial protein processing"/>
    <property type="evidence" value="ECO:0007669"/>
    <property type="project" value="TreeGrafter"/>
</dbReference>
<dbReference type="InterPro" id="IPR019165">
    <property type="entry name" value="Peptidase_M76_ATP23"/>
</dbReference>
<dbReference type="Gramene" id="C.cajan_40484.t">
    <property type="protein sequence ID" value="C.cajan_40484.t"/>
    <property type="gene ID" value="C.cajan_40484"/>
</dbReference>
<dbReference type="GO" id="GO:0004222">
    <property type="term" value="F:metalloendopeptidase activity"/>
    <property type="evidence" value="ECO:0007669"/>
    <property type="project" value="InterPro"/>
</dbReference>
<organism evidence="7 8">
    <name type="scientific">Cajanus cajan</name>
    <name type="common">Pigeon pea</name>
    <name type="synonym">Cajanus indicus</name>
    <dbReference type="NCBI Taxonomy" id="3821"/>
    <lineage>
        <taxon>Eukaryota</taxon>
        <taxon>Viridiplantae</taxon>
        <taxon>Streptophyta</taxon>
        <taxon>Embryophyta</taxon>
        <taxon>Tracheophyta</taxon>
        <taxon>Spermatophyta</taxon>
        <taxon>Magnoliopsida</taxon>
        <taxon>eudicotyledons</taxon>
        <taxon>Gunneridae</taxon>
        <taxon>Pentapetalae</taxon>
        <taxon>rosids</taxon>
        <taxon>fabids</taxon>
        <taxon>Fabales</taxon>
        <taxon>Fabaceae</taxon>
        <taxon>Papilionoideae</taxon>
        <taxon>50 kb inversion clade</taxon>
        <taxon>NPAAA clade</taxon>
        <taxon>indigoferoid/millettioid clade</taxon>
        <taxon>Phaseoleae</taxon>
        <taxon>Cajanus</taxon>
    </lineage>
</organism>
<keyword evidence="2 6" id="KW-0645">Protease</keyword>
<accession>A0A151REU8</accession>
<keyword evidence="3 6" id="KW-0479">Metal-binding</keyword>
<evidence type="ECO:0000313" key="8">
    <source>
        <dbReference type="Proteomes" id="UP000075243"/>
    </source>
</evidence>
<comment type="similarity">
    <text evidence="1 6">Belongs to the peptidase M76 family.</text>
</comment>
<evidence type="ECO:0000256" key="3">
    <source>
        <dbReference type="ARBA" id="ARBA00022723"/>
    </source>
</evidence>
<keyword evidence="4 6" id="KW-0378">Hydrolase</keyword>
<dbReference type="Proteomes" id="UP000075243">
    <property type="component" value="Unassembled WGS sequence"/>
</dbReference>
<dbReference type="PANTHER" id="PTHR21711">
    <property type="entry name" value="MITOCHONDRIAL INNER MEMBRANE PROTEASE"/>
    <property type="match status" value="1"/>
</dbReference>
<dbReference type="GO" id="GO:0033615">
    <property type="term" value="P:mitochondrial proton-transporting ATP synthase complex assembly"/>
    <property type="evidence" value="ECO:0007669"/>
    <property type="project" value="TreeGrafter"/>
</dbReference>
<name>A0A151REU8_CAJCA</name>
<gene>
    <name evidence="7" type="ORF">KK1_037526</name>
</gene>
<dbReference type="STRING" id="3821.A0A151REU8"/>
<dbReference type="PANTHER" id="PTHR21711:SF0">
    <property type="entry name" value="MITOCHONDRIAL INNER MEMBRANE PROTEASE ATP23 HOMOLOG"/>
    <property type="match status" value="1"/>
</dbReference>
<evidence type="ECO:0000256" key="2">
    <source>
        <dbReference type="ARBA" id="ARBA00022670"/>
    </source>
</evidence>
<proteinExistence type="inferred from homology"/>
<sequence length="170" mass="19549">MIHKSFQLLTLTDPTVRFLRERLDKAGCAVGAKFFKAVTCNQKRAGYYERGVGVKVCSNYMRFQDEVNQVVIHELIHVFDHCVAMLDWSDCAHIACTEIRANHLSGDCHYMRELLRGFMKLQGHEPECVRRRVLQSISRHRSCVGHAAKDSMEAVWDICYNDTKPFDTAP</sequence>
<evidence type="ECO:0000256" key="5">
    <source>
        <dbReference type="ARBA" id="ARBA00023049"/>
    </source>
</evidence>
<dbReference type="AlphaFoldDB" id="A0A151REU8"/>
<evidence type="ECO:0000256" key="6">
    <source>
        <dbReference type="RuleBase" id="RU364057"/>
    </source>
</evidence>
<evidence type="ECO:0000256" key="4">
    <source>
        <dbReference type="ARBA" id="ARBA00022801"/>
    </source>
</evidence>
<evidence type="ECO:0000256" key="1">
    <source>
        <dbReference type="ARBA" id="ARBA00009915"/>
    </source>
</evidence>
<keyword evidence="5 6" id="KW-0482">Metalloprotease</keyword>
<evidence type="ECO:0000313" key="7">
    <source>
        <dbReference type="EMBL" id="KYP41102.1"/>
    </source>
</evidence>
<dbReference type="OMA" id="TEIRANH"/>
<reference evidence="7" key="1">
    <citation type="journal article" date="2012" name="Nat. Biotechnol.">
        <title>Draft genome sequence of pigeonpea (Cajanus cajan), an orphan legume crop of resource-poor farmers.</title>
        <authorList>
            <person name="Varshney R.K."/>
            <person name="Chen W."/>
            <person name="Li Y."/>
            <person name="Bharti A.K."/>
            <person name="Saxena R.K."/>
            <person name="Schlueter J.A."/>
            <person name="Donoghue M.T."/>
            <person name="Azam S."/>
            <person name="Fan G."/>
            <person name="Whaley A.M."/>
            <person name="Farmer A.D."/>
            <person name="Sheridan J."/>
            <person name="Iwata A."/>
            <person name="Tuteja R."/>
            <person name="Penmetsa R.V."/>
            <person name="Wu W."/>
            <person name="Upadhyaya H.D."/>
            <person name="Yang S.P."/>
            <person name="Shah T."/>
            <person name="Saxena K.B."/>
            <person name="Michael T."/>
            <person name="McCombie W.R."/>
            <person name="Yang B."/>
            <person name="Zhang G."/>
            <person name="Yang H."/>
            <person name="Wang J."/>
            <person name="Spillane C."/>
            <person name="Cook D.R."/>
            <person name="May G.D."/>
            <person name="Xu X."/>
            <person name="Jackson S.A."/>
        </authorList>
    </citation>
    <scope>NUCLEOTIDE SEQUENCE [LARGE SCALE GENOMIC DNA]</scope>
</reference>
<protein>
    <recommendedName>
        <fullName evidence="6">Mitochondrial inner membrane protease ATP23</fullName>
        <ecNumber evidence="6">3.4.24.-</ecNumber>
    </recommendedName>
</protein>
<dbReference type="GO" id="GO:0005739">
    <property type="term" value="C:mitochondrion"/>
    <property type="evidence" value="ECO:0007669"/>
    <property type="project" value="GOC"/>
</dbReference>
<dbReference type="EC" id="3.4.24.-" evidence="6"/>
<keyword evidence="8" id="KW-1185">Reference proteome</keyword>
<dbReference type="GO" id="GO:0046872">
    <property type="term" value="F:metal ion binding"/>
    <property type="evidence" value="ECO:0007669"/>
    <property type="project" value="UniProtKB-KW"/>
</dbReference>